<dbReference type="EMBL" id="CH474085">
    <property type="protein sequence ID" value="EDL84462.1"/>
    <property type="molecule type" value="Genomic_DNA"/>
</dbReference>
<reference evidence="3" key="1">
    <citation type="submission" date="2005-09" db="EMBL/GenBank/DDBJ databases">
        <authorList>
            <person name="Mural R.J."/>
            <person name="Li P.W."/>
            <person name="Adams M.D."/>
            <person name="Amanatides P.G."/>
            <person name="Baden-Tillson H."/>
            <person name="Barnstead M."/>
            <person name="Chin S.H."/>
            <person name="Dew I."/>
            <person name="Evans C.A."/>
            <person name="Ferriera S."/>
            <person name="Flanigan M."/>
            <person name="Fosler C."/>
            <person name="Glodek A."/>
            <person name="Gu Z."/>
            <person name="Holt R.A."/>
            <person name="Jennings D."/>
            <person name="Kraft C.L."/>
            <person name="Lu F."/>
            <person name="Nguyen T."/>
            <person name="Nusskern D.R."/>
            <person name="Pfannkoch C.M."/>
            <person name="Sitter C."/>
            <person name="Sutton G.G."/>
            <person name="Venter J.C."/>
            <person name="Wang Z."/>
            <person name="Woodage T."/>
            <person name="Zheng X.H."/>
            <person name="Zhong F."/>
        </authorList>
    </citation>
    <scope>NUCLEOTIDE SEQUENCE [LARGE SCALE GENOMIC DNA]</scope>
    <source>
        <strain>BN</strain>
        <strain evidence="3">Sprague-Dawley</strain>
    </source>
</reference>
<dbReference type="Proteomes" id="UP000234681">
    <property type="component" value="Chromosome 1"/>
</dbReference>
<organism evidence="2 3">
    <name type="scientific">Rattus norvegicus</name>
    <name type="common">Rat</name>
    <dbReference type="NCBI Taxonomy" id="10116"/>
    <lineage>
        <taxon>Eukaryota</taxon>
        <taxon>Metazoa</taxon>
        <taxon>Chordata</taxon>
        <taxon>Craniata</taxon>
        <taxon>Vertebrata</taxon>
        <taxon>Euteleostomi</taxon>
        <taxon>Mammalia</taxon>
        <taxon>Eutheria</taxon>
        <taxon>Euarchontoglires</taxon>
        <taxon>Glires</taxon>
        <taxon>Rodentia</taxon>
        <taxon>Myomorpha</taxon>
        <taxon>Muroidea</taxon>
        <taxon>Muridae</taxon>
        <taxon>Murinae</taxon>
        <taxon>Rattus</taxon>
    </lineage>
</organism>
<name>A6KQ92_RAT</name>
<feature type="region of interest" description="Disordered" evidence="1">
    <location>
        <begin position="1"/>
        <end position="35"/>
    </location>
</feature>
<sequence length="63" mass="7079">MPHSDTWPSYIMPSQGDRAEAEGASKRHHSEQKCLREGEKRQVVLAAASKRGRGFPFLRSKPS</sequence>
<dbReference type="AlphaFoldDB" id="A6KQ92"/>
<evidence type="ECO:0000256" key="1">
    <source>
        <dbReference type="SAM" id="MobiDB-lite"/>
    </source>
</evidence>
<evidence type="ECO:0000313" key="3">
    <source>
        <dbReference type="Proteomes" id="UP000234681"/>
    </source>
</evidence>
<evidence type="ECO:0000313" key="2">
    <source>
        <dbReference type="EMBL" id="EDL84462.1"/>
    </source>
</evidence>
<protein>
    <submittedName>
        <fullName evidence="2">RCG38986</fullName>
    </submittedName>
</protein>
<accession>A6KQ92</accession>
<gene>
    <name evidence="2" type="ORF">rCG_38986</name>
</gene>
<proteinExistence type="predicted"/>
<feature type="compositionally biased region" description="Basic and acidic residues" evidence="1">
    <location>
        <begin position="17"/>
        <end position="35"/>
    </location>
</feature>